<evidence type="ECO:0000313" key="2">
    <source>
        <dbReference type="EMBL" id="EDW78104.1"/>
    </source>
</evidence>
<accession>B4N1D1</accession>
<keyword evidence="3" id="KW-1185">Reference proteome</keyword>
<dbReference type="PhylomeDB" id="B4N1D1"/>
<feature type="compositionally biased region" description="Basic and acidic residues" evidence="1">
    <location>
        <begin position="132"/>
        <end position="142"/>
    </location>
</feature>
<dbReference type="eggNOG" id="ENOG502T9FQ">
    <property type="taxonomic scope" value="Eukaryota"/>
</dbReference>
<dbReference type="HOGENOM" id="CLU_2099368_0_0_1"/>
<sequence length="142" mass="16005">MAAAAIAPNQSQELFISRASIQLQLTPSAHQVHNRCQNQIYEWRTQVTTPSPVANDLANETAVKCIKTAATSSAAATPKYYTPPRIQGNEAKRRNLPQTLANFFEVERHESAWNRVTKRAPNPPQQQQKQPQQKEDKSSKRK</sequence>
<dbReference type="OrthoDB" id="7833794at2759"/>
<evidence type="ECO:0000313" key="3">
    <source>
        <dbReference type="Proteomes" id="UP000007798"/>
    </source>
</evidence>
<reference evidence="2 3" key="1">
    <citation type="journal article" date="2007" name="Nature">
        <title>Evolution of genes and genomes on the Drosophila phylogeny.</title>
        <authorList>
            <consortium name="Drosophila 12 Genomes Consortium"/>
            <person name="Clark A.G."/>
            <person name="Eisen M.B."/>
            <person name="Smith D.R."/>
            <person name="Bergman C.M."/>
            <person name="Oliver B."/>
            <person name="Markow T.A."/>
            <person name="Kaufman T.C."/>
            <person name="Kellis M."/>
            <person name="Gelbart W."/>
            <person name="Iyer V.N."/>
            <person name="Pollard D.A."/>
            <person name="Sackton T.B."/>
            <person name="Larracuente A.M."/>
            <person name="Singh N.D."/>
            <person name="Abad J.P."/>
            <person name="Abt D.N."/>
            <person name="Adryan B."/>
            <person name="Aguade M."/>
            <person name="Akashi H."/>
            <person name="Anderson W.W."/>
            <person name="Aquadro C.F."/>
            <person name="Ardell D.H."/>
            <person name="Arguello R."/>
            <person name="Artieri C.G."/>
            <person name="Barbash D.A."/>
            <person name="Barker D."/>
            <person name="Barsanti P."/>
            <person name="Batterham P."/>
            <person name="Batzoglou S."/>
            <person name="Begun D."/>
            <person name="Bhutkar A."/>
            <person name="Blanco E."/>
            <person name="Bosak S.A."/>
            <person name="Bradley R.K."/>
            <person name="Brand A.D."/>
            <person name="Brent M.R."/>
            <person name="Brooks A.N."/>
            <person name="Brown R.H."/>
            <person name="Butlin R.K."/>
            <person name="Caggese C."/>
            <person name="Calvi B.R."/>
            <person name="Bernardo de Carvalho A."/>
            <person name="Caspi A."/>
            <person name="Castrezana S."/>
            <person name="Celniker S.E."/>
            <person name="Chang J.L."/>
            <person name="Chapple C."/>
            <person name="Chatterji S."/>
            <person name="Chinwalla A."/>
            <person name="Civetta A."/>
            <person name="Clifton S.W."/>
            <person name="Comeron J.M."/>
            <person name="Costello J.C."/>
            <person name="Coyne J.A."/>
            <person name="Daub J."/>
            <person name="David R.G."/>
            <person name="Delcher A.L."/>
            <person name="Delehaunty K."/>
            <person name="Do C.B."/>
            <person name="Ebling H."/>
            <person name="Edwards K."/>
            <person name="Eickbush T."/>
            <person name="Evans J.D."/>
            <person name="Filipski A."/>
            <person name="Findeiss S."/>
            <person name="Freyhult E."/>
            <person name="Fulton L."/>
            <person name="Fulton R."/>
            <person name="Garcia A.C."/>
            <person name="Gardiner A."/>
            <person name="Garfield D.A."/>
            <person name="Garvin B.E."/>
            <person name="Gibson G."/>
            <person name="Gilbert D."/>
            <person name="Gnerre S."/>
            <person name="Godfrey J."/>
            <person name="Good R."/>
            <person name="Gotea V."/>
            <person name="Gravely B."/>
            <person name="Greenberg A.J."/>
            <person name="Griffiths-Jones S."/>
            <person name="Gross S."/>
            <person name="Guigo R."/>
            <person name="Gustafson E.A."/>
            <person name="Haerty W."/>
            <person name="Hahn M.W."/>
            <person name="Halligan D.L."/>
            <person name="Halpern A.L."/>
            <person name="Halter G.M."/>
            <person name="Han M.V."/>
            <person name="Heger A."/>
            <person name="Hillier L."/>
            <person name="Hinrichs A.S."/>
            <person name="Holmes I."/>
            <person name="Hoskins R.A."/>
            <person name="Hubisz M.J."/>
            <person name="Hultmark D."/>
            <person name="Huntley M.A."/>
            <person name="Jaffe D.B."/>
            <person name="Jagadeeshan S."/>
            <person name="Jeck W.R."/>
            <person name="Johnson J."/>
            <person name="Jones C.D."/>
            <person name="Jordan W.C."/>
            <person name="Karpen G.H."/>
            <person name="Kataoka E."/>
            <person name="Keightley P.D."/>
            <person name="Kheradpour P."/>
            <person name="Kirkness E.F."/>
            <person name="Koerich L.B."/>
            <person name="Kristiansen K."/>
            <person name="Kudrna D."/>
            <person name="Kulathinal R.J."/>
            <person name="Kumar S."/>
            <person name="Kwok R."/>
            <person name="Lander E."/>
            <person name="Langley C.H."/>
            <person name="Lapoint R."/>
            <person name="Lazzaro B.P."/>
            <person name="Lee S.J."/>
            <person name="Levesque L."/>
            <person name="Li R."/>
            <person name="Lin C.F."/>
            <person name="Lin M.F."/>
            <person name="Lindblad-Toh K."/>
            <person name="Llopart A."/>
            <person name="Long M."/>
            <person name="Low L."/>
            <person name="Lozovsky E."/>
            <person name="Lu J."/>
            <person name="Luo M."/>
            <person name="Machado C.A."/>
            <person name="Makalowski W."/>
            <person name="Marzo M."/>
            <person name="Matsuda M."/>
            <person name="Matzkin L."/>
            <person name="McAllister B."/>
            <person name="McBride C.S."/>
            <person name="McKernan B."/>
            <person name="McKernan K."/>
            <person name="Mendez-Lago M."/>
            <person name="Minx P."/>
            <person name="Mollenhauer M.U."/>
            <person name="Montooth K."/>
            <person name="Mount S.M."/>
            <person name="Mu X."/>
            <person name="Myers E."/>
            <person name="Negre B."/>
            <person name="Newfeld S."/>
            <person name="Nielsen R."/>
            <person name="Noor M.A."/>
            <person name="O'Grady P."/>
            <person name="Pachter L."/>
            <person name="Papaceit M."/>
            <person name="Parisi M.J."/>
            <person name="Parisi M."/>
            <person name="Parts L."/>
            <person name="Pedersen J.S."/>
            <person name="Pesole G."/>
            <person name="Phillippy A.M."/>
            <person name="Ponting C.P."/>
            <person name="Pop M."/>
            <person name="Porcelli D."/>
            <person name="Powell J.R."/>
            <person name="Prohaska S."/>
            <person name="Pruitt K."/>
            <person name="Puig M."/>
            <person name="Quesneville H."/>
            <person name="Ram K.R."/>
            <person name="Rand D."/>
            <person name="Rasmussen M.D."/>
            <person name="Reed L.K."/>
            <person name="Reenan R."/>
            <person name="Reily A."/>
            <person name="Remington K.A."/>
            <person name="Rieger T.T."/>
            <person name="Ritchie M.G."/>
            <person name="Robin C."/>
            <person name="Rogers Y.H."/>
            <person name="Rohde C."/>
            <person name="Rozas J."/>
            <person name="Rubenfield M.J."/>
            <person name="Ruiz A."/>
            <person name="Russo S."/>
            <person name="Salzberg S.L."/>
            <person name="Sanchez-Gracia A."/>
            <person name="Saranga D.J."/>
            <person name="Sato H."/>
            <person name="Schaeffer S.W."/>
            <person name="Schatz M.C."/>
            <person name="Schlenke T."/>
            <person name="Schwartz R."/>
            <person name="Segarra C."/>
            <person name="Singh R.S."/>
            <person name="Sirot L."/>
            <person name="Sirota M."/>
            <person name="Sisneros N.B."/>
            <person name="Smith C.D."/>
            <person name="Smith T.F."/>
            <person name="Spieth J."/>
            <person name="Stage D.E."/>
            <person name="Stark A."/>
            <person name="Stephan W."/>
            <person name="Strausberg R.L."/>
            <person name="Strempel S."/>
            <person name="Sturgill D."/>
            <person name="Sutton G."/>
            <person name="Sutton G.G."/>
            <person name="Tao W."/>
            <person name="Teichmann S."/>
            <person name="Tobari Y.N."/>
            <person name="Tomimura Y."/>
            <person name="Tsolas J.M."/>
            <person name="Valente V.L."/>
            <person name="Venter E."/>
            <person name="Venter J.C."/>
            <person name="Vicario S."/>
            <person name="Vieira F.G."/>
            <person name="Vilella A.J."/>
            <person name="Villasante A."/>
            <person name="Walenz B."/>
            <person name="Wang J."/>
            <person name="Wasserman M."/>
            <person name="Watts T."/>
            <person name="Wilson D."/>
            <person name="Wilson R.K."/>
            <person name="Wing R.A."/>
            <person name="Wolfner M.F."/>
            <person name="Wong A."/>
            <person name="Wong G.K."/>
            <person name="Wu C.I."/>
            <person name="Wu G."/>
            <person name="Yamamoto D."/>
            <person name="Yang H.P."/>
            <person name="Yang S.P."/>
            <person name="Yorke J.A."/>
            <person name="Yoshida K."/>
            <person name="Zdobnov E."/>
            <person name="Zhang P."/>
            <person name="Zhang Y."/>
            <person name="Zimin A.V."/>
            <person name="Baldwin J."/>
            <person name="Abdouelleil A."/>
            <person name="Abdulkadir J."/>
            <person name="Abebe A."/>
            <person name="Abera B."/>
            <person name="Abreu J."/>
            <person name="Acer S.C."/>
            <person name="Aftuck L."/>
            <person name="Alexander A."/>
            <person name="An P."/>
            <person name="Anderson E."/>
            <person name="Anderson S."/>
            <person name="Arachi H."/>
            <person name="Azer M."/>
            <person name="Bachantsang P."/>
            <person name="Barry A."/>
            <person name="Bayul T."/>
            <person name="Berlin A."/>
            <person name="Bessette D."/>
            <person name="Bloom T."/>
            <person name="Blye J."/>
            <person name="Boguslavskiy L."/>
            <person name="Bonnet C."/>
            <person name="Boukhgalter B."/>
            <person name="Bourzgui I."/>
            <person name="Brown A."/>
            <person name="Cahill P."/>
            <person name="Channer S."/>
            <person name="Cheshatsang Y."/>
            <person name="Chuda L."/>
            <person name="Citroen M."/>
            <person name="Collymore A."/>
            <person name="Cooke P."/>
            <person name="Costello M."/>
            <person name="D'Aco K."/>
            <person name="Daza R."/>
            <person name="De Haan G."/>
            <person name="DeGray S."/>
            <person name="DeMaso C."/>
            <person name="Dhargay N."/>
            <person name="Dooley K."/>
            <person name="Dooley E."/>
            <person name="Doricent M."/>
            <person name="Dorje P."/>
            <person name="Dorjee K."/>
            <person name="Dupes A."/>
            <person name="Elong R."/>
            <person name="Falk J."/>
            <person name="Farina A."/>
            <person name="Faro S."/>
            <person name="Ferguson D."/>
            <person name="Fisher S."/>
            <person name="Foley C.D."/>
            <person name="Franke A."/>
            <person name="Friedrich D."/>
            <person name="Gadbois L."/>
            <person name="Gearin G."/>
            <person name="Gearin C.R."/>
            <person name="Giannoukos G."/>
            <person name="Goode T."/>
            <person name="Graham J."/>
            <person name="Grandbois E."/>
            <person name="Grewal S."/>
            <person name="Gyaltsen K."/>
            <person name="Hafez N."/>
            <person name="Hagos B."/>
            <person name="Hall J."/>
            <person name="Henson C."/>
            <person name="Hollinger A."/>
            <person name="Honan T."/>
            <person name="Huard M.D."/>
            <person name="Hughes L."/>
            <person name="Hurhula B."/>
            <person name="Husby M.E."/>
            <person name="Kamat A."/>
            <person name="Kanga B."/>
            <person name="Kashin S."/>
            <person name="Khazanovich D."/>
            <person name="Kisner P."/>
            <person name="Lance K."/>
            <person name="Lara M."/>
            <person name="Lee W."/>
            <person name="Lennon N."/>
            <person name="Letendre F."/>
            <person name="LeVine R."/>
            <person name="Lipovsky A."/>
            <person name="Liu X."/>
            <person name="Liu J."/>
            <person name="Liu S."/>
            <person name="Lokyitsang T."/>
            <person name="Lokyitsang Y."/>
            <person name="Lubonja R."/>
            <person name="Lui A."/>
            <person name="MacDonald P."/>
            <person name="Magnisalis V."/>
            <person name="Maru K."/>
            <person name="Matthews C."/>
            <person name="McCusker W."/>
            <person name="McDonough S."/>
            <person name="Mehta T."/>
            <person name="Meldrim J."/>
            <person name="Meneus L."/>
            <person name="Mihai O."/>
            <person name="Mihalev A."/>
            <person name="Mihova T."/>
            <person name="Mittelman R."/>
            <person name="Mlenga V."/>
            <person name="Montmayeur A."/>
            <person name="Mulrain L."/>
            <person name="Navidi A."/>
            <person name="Naylor J."/>
            <person name="Negash T."/>
            <person name="Nguyen T."/>
            <person name="Nguyen N."/>
            <person name="Nicol R."/>
            <person name="Norbu C."/>
            <person name="Norbu N."/>
            <person name="Novod N."/>
            <person name="O'Neill B."/>
            <person name="Osman S."/>
            <person name="Markiewicz E."/>
            <person name="Oyono O.L."/>
            <person name="Patti C."/>
            <person name="Phunkhang P."/>
            <person name="Pierre F."/>
            <person name="Priest M."/>
            <person name="Raghuraman S."/>
            <person name="Rege F."/>
            <person name="Reyes R."/>
            <person name="Rise C."/>
            <person name="Rogov P."/>
            <person name="Ross K."/>
            <person name="Ryan E."/>
            <person name="Settipalli S."/>
            <person name="Shea T."/>
            <person name="Sherpa N."/>
            <person name="Shi L."/>
            <person name="Shih D."/>
            <person name="Sparrow T."/>
            <person name="Spaulding J."/>
            <person name="Stalker J."/>
            <person name="Stange-Thomann N."/>
            <person name="Stavropoulos S."/>
            <person name="Stone C."/>
            <person name="Strader C."/>
            <person name="Tesfaye S."/>
            <person name="Thomson T."/>
            <person name="Thoulutsang Y."/>
            <person name="Thoulutsang D."/>
            <person name="Topham K."/>
            <person name="Topping I."/>
            <person name="Tsamla T."/>
            <person name="Vassiliev H."/>
            <person name="Vo A."/>
            <person name="Wangchuk T."/>
            <person name="Wangdi T."/>
            <person name="Weiand M."/>
            <person name="Wilkinson J."/>
            <person name="Wilson A."/>
            <person name="Yadav S."/>
            <person name="Young G."/>
            <person name="Yu Q."/>
            <person name="Zembek L."/>
            <person name="Zhong D."/>
            <person name="Zimmer A."/>
            <person name="Zwirko Z."/>
            <person name="Jaffe D.B."/>
            <person name="Alvarez P."/>
            <person name="Brockman W."/>
            <person name="Butler J."/>
            <person name="Chin C."/>
            <person name="Gnerre S."/>
            <person name="Grabherr M."/>
            <person name="Kleber M."/>
            <person name="Mauceli E."/>
            <person name="MacCallum I."/>
        </authorList>
    </citation>
    <scope>NUCLEOTIDE SEQUENCE [LARGE SCALE GENOMIC DNA]</scope>
    <source>
        <strain evidence="3">Tucson 14030-0811.24</strain>
    </source>
</reference>
<evidence type="ECO:0000256" key="1">
    <source>
        <dbReference type="SAM" id="MobiDB-lite"/>
    </source>
</evidence>
<dbReference type="InParanoid" id="B4N1D1"/>
<dbReference type="EMBL" id="CH963920">
    <property type="protein sequence ID" value="EDW78104.1"/>
    <property type="molecule type" value="Genomic_DNA"/>
</dbReference>
<dbReference type="AlphaFoldDB" id="B4N1D1"/>
<feature type="region of interest" description="Disordered" evidence="1">
    <location>
        <begin position="112"/>
        <end position="142"/>
    </location>
</feature>
<proteinExistence type="predicted"/>
<gene>
    <name evidence="2" type="primary">Dwil\GK24188</name>
    <name evidence="2" type="ORF">Dwil_GK24188</name>
</gene>
<dbReference type="FunCoup" id="B4N1D1">
    <property type="interactions" value="22"/>
</dbReference>
<dbReference type="OMA" id="WRTQVTG"/>
<protein>
    <submittedName>
        <fullName evidence="2">Uncharacterized protein</fullName>
    </submittedName>
</protein>
<dbReference type="KEGG" id="dwi:6643900"/>
<dbReference type="Proteomes" id="UP000007798">
    <property type="component" value="Unassembled WGS sequence"/>
</dbReference>
<organism evidence="2 3">
    <name type="scientific">Drosophila willistoni</name>
    <name type="common">Fruit fly</name>
    <dbReference type="NCBI Taxonomy" id="7260"/>
    <lineage>
        <taxon>Eukaryota</taxon>
        <taxon>Metazoa</taxon>
        <taxon>Ecdysozoa</taxon>
        <taxon>Arthropoda</taxon>
        <taxon>Hexapoda</taxon>
        <taxon>Insecta</taxon>
        <taxon>Pterygota</taxon>
        <taxon>Neoptera</taxon>
        <taxon>Endopterygota</taxon>
        <taxon>Diptera</taxon>
        <taxon>Brachycera</taxon>
        <taxon>Muscomorpha</taxon>
        <taxon>Ephydroidea</taxon>
        <taxon>Drosophilidae</taxon>
        <taxon>Drosophila</taxon>
        <taxon>Sophophora</taxon>
    </lineage>
</organism>
<name>B4N1D1_DROWI</name>